<organism evidence="1 2">
    <name type="scientific">Rhodocytophaga rosea</name>
    <dbReference type="NCBI Taxonomy" id="2704465"/>
    <lineage>
        <taxon>Bacteria</taxon>
        <taxon>Pseudomonadati</taxon>
        <taxon>Bacteroidota</taxon>
        <taxon>Cytophagia</taxon>
        <taxon>Cytophagales</taxon>
        <taxon>Rhodocytophagaceae</taxon>
        <taxon>Rhodocytophaga</taxon>
    </lineage>
</organism>
<keyword evidence="2" id="KW-1185">Reference proteome</keyword>
<protein>
    <recommendedName>
        <fullName evidence="3">FkbM family methyltransferase</fullName>
    </recommendedName>
</protein>
<dbReference type="RefSeq" id="WP_162447097.1">
    <property type="nucleotide sequence ID" value="NZ_CP048222.1"/>
</dbReference>
<proteinExistence type="predicted"/>
<evidence type="ECO:0000313" key="2">
    <source>
        <dbReference type="Proteomes" id="UP000480178"/>
    </source>
</evidence>
<dbReference type="SUPFAM" id="SSF53335">
    <property type="entry name" value="S-adenosyl-L-methionine-dependent methyltransferases"/>
    <property type="match status" value="1"/>
</dbReference>
<reference evidence="1 2" key="1">
    <citation type="submission" date="2020-01" db="EMBL/GenBank/DDBJ databases">
        <authorList>
            <person name="Kim M.K."/>
        </authorList>
    </citation>
    <scope>NUCLEOTIDE SEQUENCE [LARGE SCALE GENOMIC DNA]</scope>
    <source>
        <strain evidence="1 2">172606-1</strain>
    </source>
</reference>
<gene>
    <name evidence="1" type="ORF">GXP67_33135</name>
</gene>
<accession>A0A6C0GSP3</accession>
<dbReference type="KEGG" id="rhoz:GXP67_33135"/>
<evidence type="ECO:0000313" key="1">
    <source>
        <dbReference type="EMBL" id="QHT71155.1"/>
    </source>
</evidence>
<sequence length="151" mass="17365">MVSNIIATVFNDRIPNIRKLGREPFRFRLKNPYIQGRRLAEVFWGIHENKEIRFIQKYLRKDTDTIELGSSVGVLSTHIRYKVNADKKFISVEANPNLISTIETNLKHNSFGKPYLVNNYALSYGSPMVEFAVNADTGVSQIFSKNNTRKI</sequence>
<name>A0A6C0GSP3_9BACT</name>
<dbReference type="Proteomes" id="UP000480178">
    <property type="component" value="Chromosome"/>
</dbReference>
<evidence type="ECO:0008006" key="3">
    <source>
        <dbReference type="Google" id="ProtNLM"/>
    </source>
</evidence>
<dbReference type="InterPro" id="IPR029063">
    <property type="entry name" value="SAM-dependent_MTases_sf"/>
</dbReference>
<dbReference type="AlphaFoldDB" id="A0A6C0GSP3"/>
<dbReference type="Gene3D" id="3.40.50.150">
    <property type="entry name" value="Vaccinia Virus protein VP39"/>
    <property type="match status" value="1"/>
</dbReference>
<dbReference type="EMBL" id="CP048222">
    <property type="protein sequence ID" value="QHT71155.1"/>
    <property type="molecule type" value="Genomic_DNA"/>
</dbReference>